<reference evidence="2" key="1">
    <citation type="submission" date="2023-03" db="EMBL/GenBank/DDBJ databases">
        <title>Massive genome expansion in bonnet fungi (Mycena s.s.) driven by repeated elements and novel gene families across ecological guilds.</title>
        <authorList>
            <consortium name="Lawrence Berkeley National Laboratory"/>
            <person name="Harder C.B."/>
            <person name="Miyauchi S."/>
            <person name="Viragh M."/>
            <person name="Kuo A."/>
            <person name="Thoen E."/>
            <person name="Andreopoulos B."/>
            <person name="Lu D."/>
            <person name="Skrede I."/>
            <person name="Drula E."/>
            <person name="Henrissat B."/>
            <person name="Morin E."/>
            <person name="Kohler A."/>
            <person name="Barry K."/>
            <person name="LaButti K."/>
            <person name="Morin E."/>
            <person name="Salamov A."/>
            <person name="Lipzen A."/>
            <person name="Mereny Z."/>
            <person name="Hegedus B."/>
            <person name="Baldrian P."/>
            <person name="Stursova M."/>
            <person name="Weitz H."/>
            <person name="Taylor A."/>
            <person name="Grigoriev I.V."/>
            <person name="Nagy L.G."/>
            <person name="Martin F."/>
            <person name="Kauserud H."/>
        </authorList>
    </citation>
    <scope>NUCLEOTIDE SEQUENCE</scope>
    <source>
        <strain evidence="2">CBHHK002</strain>
    </source>
</reference>
<feature type="region of interest" description="Disordered" evidence="1">
    <location>
        <begin position="195"/>
        <end position="223"/>
    </location>
</feature>
<proteinExistence type="predicted"/>
<dbReference type="Proteomes" id="UP001218218">
    <property type="component" value="Unassembled WGS sequence"/>
</dbReference>
<evidence type="ECO:0000256" key="1">
    <source>
        <dbReference type="SAM" id="MobiDB-lite"/>
    </source>
</evidence>
<evidence type="ECO:0000313" key="2">
    <source>
        <dbReference type="EMBL" id="KAJ7337713.1"/>
    </source>
</evidence>
<feature type="compositionally biased region" description="Low complexity" evidence="1">
    <location>
        <begin position="50"/>
        <end position="69"/>
    </location>
</feature>
<evidence type="ECO:0000313" key="3">
    <source>
        <dbReference type="Proteomes" id="UP001218218"/>
    </source>
</evidence>
<accession>A0AAD7ENP1</accession>
<sequence length="338" mass="37351">MRARAPFSMSAPRVRPPRLLHLHSPPTTRCPRPPRHARPIPSPPRYCVLSPHPSRPASSSRALPRPSRAVTTCARSAPRRPRECADPLCAGTAILSRILLRRFAHPCRHACPAQRPPRGRTLPASPAPRFRRNQTTCIPYIRMRRCISLPYASFCPVAALRWPPSHYALPATRRCARSPLLYRVYAAPAPARPAHLDVGARAPPRRQASPPARRRSSTPILPRPPASFRAAAACHLPLLPPTMLRAAVPPLSSFAAPSCGLRPTLTLWRPRSSAYLPIHPSPVPSHRARHASTSSLDPHPLCLHLSLPRVLAFSPPTYLTHQSLYATLPSLYFHLSLT</sequence>
<feature type="region of interest" description="Disordered" evidence="1">
    <location>
        <begin position="1"/>
        <end position="69"/>
    </location>
</feature>
<dbReference type="EMBL" id="JARIHO010000029">
    <property type="protein sequence ID" value="KAJ7337713.1"/>
    <property type="molecule type" value="Genomic_DNA"/>
</dbReference>
<dbReference type="AlphaFoldDB" id="A0AAD7ENP1"/>
<organism evidence="2 3">
    <name type="scientific">Mycena albidolilacea</name>
    <dbReference type="NCBI Taxonomy" id="1033008"/>
    <lineage>
        <taxon>Eukaryota</taxon>
        <taxon>Fungi</taxon>
        <taxon>Dikarya</taxon>
        <taxon>Basidiomycota</taxon>
        <taxon>Agaricomycotina</taxon>
        <taxon>Agaricomycetes</taxon>
        <taxon>Agaricomycetidae</taxon>
        <taxon>Agaricales</taxon>
        <taxon>Marasmiineae</taxon>
        <taxon>Mycenaceae</taxon>
        <taxon>Mycena</taxon>
    </lineage>
</organism>
<name>A0AAD7ENP1_9AGAR</name>
<gene>
    <name evidence="2" type="ORF">DFH08DRAFT_1082837</name>
</gene>
<protein>
    <submittedName>
        <fullName evidence="2">Uncharacterized protein</fullName>
    </submittedName>
</protein>
<feature type="compositionally biased region" description="Low complexity" evidence="1">
    <location>
        <begin position="200"/>
        <end position="211"/>
    </location>
</feature>
<keyword evidence="3" id="KW-1185">Reference proteome</keyword>
<comment type="caution">
    <text evidence="2">The sequence shown here is derived from an EMBL/GenBank/DDBJ whole genome shotgun (WGS) entry which is preliminary data.</text>
</comment>